<evidence type="ECO:0000256" key="3">
    <source>
        <dbReference type="PROSITE-ProRule" id="PRU00708"/>
    </source>
</evidence>
<dbReference type="PANTHER" id="PTHR47936:SF1">
    <property type="entry name" value="PENTATRICOPEPTIDE REPEAT-CONTAINING PROTEIN GUN1, CHLOROPLASTIC"/>
    <property type="match status" value="1"/>
</dbReference>
<name>A0AAD6R3Z5_9ROSI</name>
<evidence type="ECO:0000256" key="1">
    <source>
        <dbReference type="ARBA" id="ARBA00007626"/>
    </source>
</evidence>
<keyword evidence="2" id="KW-0677">Repeat</keyword>
<dbReference type="PANTHER" id="PTHR47936">
    <property type="entry name" value="PPR_LONG DOMAIN-CONTAINING PROTEIN"/>
    <property type="match status" value="1"/>
</dbReference>
<feature type="repeat" description="PPR" evidence="3">
    <location>
        <begin position="448"/>
        <end position="482"/>
    </location>
</feature>
<evidence type="ECO:0000313" key="6">
    <source>
        <dbReference type="Proteomes" id="UP001164929"/>
    </source>
</evidence>
<dbReference type="Gene3D" id="1.25.40.10">
    <property type="entry name" value="Tetratricopeptide repeat domain"/>
    <property type="match status" value="4"/>
</dbReference>
<evidence type="ECO:0000256" key="2">
    <source>
        <dbReference type="ARBA" id="ARBA00022737"/>
    </source>
</evidence>
<dbReference type="PROSITE" id="PS51375">
    <property type="entry name" value="PPR"/>
    <property type="match status" value="6"/>
</dbReference>
<dbReference type="EMBL" id="JAQIZT010000004">
    <property type="protein sequence ID" value="KAJ7001182.1"/>
    <property type="molecule type" value="Genomic_DNA"/>
</dbReference>
<proteinExistence type="inferred from homology"/>
<comment type="caution">
    <text evidence="5">The sequence shown here is derived from an EMBL/GenBank/DDBJ whole genome shotgun (WGS) entry which is preliminary data.</text>
</comment>
<dbReference type="Pfam" id="PF13041">
    <property type="entry name" value="PPR_2"/>
    <property type="match status" value="3"/>
</dbReference>
<feature type="region of interest" description="Disordered" evidence="4">
    <location>
        <begin position="9"/>
        <end position="32"/>
    </location>
</feature>
<dbReference type="InterPro" id="IPR011990">
    <property type="entry name" value="TPR-like_helical_dom_sf"/>
</dbReference>
<sequence>MPPLLKRFLHHPPRPSPLHSLPFSTTTSQPPNHHSPLTTAIISLLTHHRSKSRWSHLRSLLTTTTSTPLTPGHFSLITLKLKSNPHLALSFFHFTLNNSSLCSHNLRSYATIIHVLARARLKAHAQEIIRTGLRSPILFNNDEDAFAEQTGLGRVEQDCEGYRCPRYHLLKEVRFFEVLVKSYRECDSAPFVFDLLIKSCLELKKIDGSIEIVKMLRSKGISPSISTCNALISEVSRCKGSFVGYGVFKEVFGLESCELGEKMRRGFRVRPNVHSFNELMVGFYRNGEVEMVEEIWSEMERFGCVANGFSYGVLMAVFCEGGRLSEAERLWEEMRVKGIMPDVVAYNTVIGGFCKAGEVEKAEGLFREMGLSGIESSCVTFEHLVEGYCRIGDVDSAILVYKDMRRRDFRLEALTMEVLIGGLCEQKRVFEALKIMRSAMRDVSFHPSGKSYELLINGLCEDGKMEEALKLQSEMVGKGFDPNSAIYGAFIEGYVKMGNEEMAAMLRKEMSVAQKQQQEDNVFGSLKALSTVDALPPFPHRIKCRLIGASLAAHKHSTLKLASSTNYCTYFLSPAAIKSPDFSEKEKMVNSSNYIGSGCYMSEIYFTSRQATVTSVTPSKYHNRDLSEVSVEFVEVQN</sequence>
<feature type="repeat" description="PPR" evidence="3">
    <location>
        <begin position="307"/>
        <end position="341"/>
    </location>
</feature>
<protein>
    <submittedName>
        <fullName evidence="5">Pentatricopeptide repeat-containing protein</fullName>
    </submittedName>
</protein>
<comment type="similarity">
    <text evidence="1">Belongs to the PPR family. P subfamily.</text>
</comment>
<dbReference type="NCBIfam" id="TIGR00756">
    <property type="entry name" value="PPR"/>
    <property type="match status" value="5"/>
</dbReference>
<accession>A0AAD6R3Z5</accession>
<feature type="repeat" description="PPR" evidence="3">
    <location>
        <begin position="342"/>
        <end position="376"/>
    </location>
</feature>
<gene>
    <name evidence="5" type="ORF">NC653_011577</name>
</gene>
<evidence type="ECO:0000256" key="4">
    <source>
        <dbReference type="SAM" id="MobiDB-lite"/>
    </source>
</evidence>
<dbReference type="InterPro" id="IPR002885">
    <property type="entry name" value="PPR_rpt"/>
</dbReference>
<evidence type="ECO:0000313" key="5">
    <source>
        <dbReference type="EMBL" id="KAJ7001182.1"/>
    </source>
</evidence>
<dbReference type="AlphaFoldDB" id="A0AAD6R3Z5"/>
<feature type="repeat" description="PPR" evidence="3">
    <location>
        <begin position="189"/>
        <end position="223"/>
    </location>
</feature>
<feature type="repeat" description="PPR" evidence="3">
    <location>
        <begin position="272"/>
        <end position="306"/>
    </location>
</feature>
<dbReference type="Proteomes" id="UP001164929">
    <property type="component" value="Chromosome 4"/>
</dbReference>
<feature type="repeat" description="PPR" evidence="3">
    <location>
        <begin position="377"/>
        <end position="411"/>
    </location>
</feature>
<reference evidence="5 6" key="1">
    <citation type="journal article" date="2023" name="Mol. Ecol. Resour.">
        <title>Chromosome-level genome assembly of a triploid poplar Populus alba 'Berolinensis'.</title>
        <authorList>
            <person name="Chen S."/>
            <person name="Yu Y."/>
            <person name="Wang X."/>
            <person name="Wang S."/>
            <person name="Zhang T."/>
            <person name="Zhou Y."/>
            <person name="He R."/>
            <person name="Meng N."/>
            <person name="Wang Y."/>
            <person name="Liu W."/>
            <person name="Liu Z."/>
            <person name="Liu J."/>
            <person name="Guo Q."/>
            <person name="Huang H."/>
            <person name="Sederoff R.R."/>
            <person name="Wang G."/>
            <person name="Qu G."/>
            <person name="Chen S."/>
        </authorList>
    </citation>
    <scope>NUCLEOTIDE SEQUENCE [LARGE SCALE GENOMIC DNA]</scope>
    <source>
        <strain evidence="5">SC-2020</strain>
    </source>
</reference>
<organism evidence="5 6">
    <name type="scientific">Populus alba x Populus x berolinensis</name>
    <dbReference type="NCBI Taxonomy" id="444605"/>
    <lineage>
        <taxon>Eukaryota</taxon>
        <taxon>Viridiplantae</taxon>
        <taxon>Streptophyta</taxon>
        <taxon>Embryophyta</taxon>
        <taxon>Tracheophyta</taxon>
        <taxon>Spermatophyta</taxon>
        <taxon>Magnoliopsida</taxon>
        <taxon>eudicotyledons</taxon>
        <taxon>Gunneridae</taxon>
        <taxon>Pentapetalae</taxon>
        <taxon>rosids</taxon>
        <taxon>fabids</taxon>
        <taxon>Malpighiales</taxon>
        <taxon>Salicaceae</taxon>
        <taxon>Saliceae</taxon>
        <taxon>Populus</taxon>
    </lineage>
</organism>
<keyword evidence="6" id="KW-1185">Reference proteome</keyword>